<accession>G7CFB3</accession>
<dbReference type="EMBL" id="AGVE01000042">
    <property type="protein sequence ID" value="EHI13192.1"/>
    <property type="molecule type" value="Genomic_DNA"/>
</dbReference>
<evidence type="ECO:0000313" key="2">
    <source>
        <dbReference type="Proteomes" id="UP000004915"/>
    </source>
</evidence>
<gene>
    <name evidence="1" type="ORF">KEK_08422</name>
</gene>
<evidence type="ECO:0000313" key="1">
    <source>
        <dbReference type="EMBL" id="EHI13192.1"/>
    </source>
</evidence>
<dbReference type="eggNOG" id="ENOG5032651">
    <property type="taxonomic scope" value="Bacteria"/>
</dbReference>
<dbReference type="AlphaFoldDB" id="G7CFB3"/>
<comment type="caution">
    <text evidence="1">The sequence shown here is derived from an EMBL/GenBank/DDBJ whole genome shotgun (WGS) entry which is preliminary data.</text>
</comment>
<name>G7CFB3_MYCT3</name>
<dbReference type="Proteomes" id="UP000004915">
    <property type="component" value="Unassembled WGS sequence"/>
</dbReference>
<reference evidence="1 2" key="1">
    <citation type="submission" date="2011-11" db="EMBL/GenBank/DDBJ databases">
        <authorList>
            <consortium name="Tuberculosis Structural Genomics Consortium"/>
            <person name="Ioerger T.R."/>
        </authorList>
    </citation>
    <scope>NUCLEOTIDE SEQUENCE [LARGE SCALE GENOMIC DNA]</scope>
    <source>
        <strain evidence="2">ATCC 19527 / DSM 44167 / CIP 105390 / JCM 6362 / NCTC 10409 / 316</strain>
    </source>
</reference>
<sequence>MMRRTSACVPAIVVVQARHSPHPGTPSEVHCNAAAKHSAAIDRPEPGGPVISQAWVIALRDPGL</sequence>
<proteinExistence type="predicted"/>
<keyword evidence="2" id="KW-1185">Reference proteome</keyword>
<protein>
    <submittedName>
        <fullName evidence="1">Uncharacterized protein</fullName>
    </submittedName>
</protein>
<organism evidence="1 2">
    <name type="scientific">Mycolicibacterium thermoresistibile (strain ATCC 19527 / DSM 44167 / CIP 105390 / JCM 6362 / NCTC 10409 / 316)</name>
    <name type="common">Mycobacterium thermoresistibile</name>
    <dbReference type="NCBI Taxonomy" id="1078020"/>
    <lineage>
        <taxon>Bacteria</taxon>
        <taxon>Bacillati</taxon>
        <taxon>Actinomycetota</taxon>
        <taxon>Actinomycetes</taxon>
        <taxon>Mycobacteriales</taxon>
        <taxon>Mycobacteriaceae</taxon>
        <taxon>Mycolicibacterium</taxon>
    </lineage>
</organism>